<dbReference type="Gene3D" id="3.40.50.1000">
    <property type="entry name" value="HAD superfamily/HAD-like"/>
    <property type="match status" value="1"/>
</dbReference>
<dbReference type="PANTHER" id="PTHR18901:SF38">
    <property type="entry name" value="PSEUDOURIDINE-5'-PHOSPHATASE"/>
    <property type="match status" value="1"/>
</dbReference>
<name>A0ABR2JYC8_9EUKA</name>
<dbReference type="InterPro" id="IPR006439">
    <property type="entry name" value="HAD-SF_hydro_IA"/>
</dbReference>
<dbReference type="Gene3D" id="1.10.150.240">
    <property type="entry name" value="Putative phosphatase, domain 2"/>
    <property type="match status" value="1"/>
</dbReference>
<dbReference type="SFLD" id="SFLDG01129">
    <property type="entry name" value="C1.5:_HAD__Beta-PGM__Phosphata"/>
    <property type="match status" value="1"/>
</dbReference>
<dbReference type="NCBIfam" id="TIGR01509">
    <property type="entry name" value="HAD-SF-IA-v3"/>
    <property type="match status" value="1"/>
</dbReference>
<comment type="caution">
    <text evidence="1">The sequence shown here is derived from an EMBL/GenBank/DDBJ whole genome shotgun (WGS) entry which is preliminary data.</text>
</comment>
<dbReference type="EMBL" id="JAPFFF010000008">
    <property type="protein sequence ID" value="KAK8883852.1"/>
    <property type="molecule type" value="Genomic_DNA"/>
</dbReference>
<dbReference type="NCBIfam" id="TIGR01549">
    <property type="entry name" value="HAD-SF-IA-v1"/>
    <property type="match status" value="1"/>
</dbReference>
<dbReference type="SFLD" id="SFLDS00003">
    <property type="entry name" value="Haloacid_Dehalogenase"/>
    <property type="match status" value="1"/>
</dbReference>
<dbReference type="InterPro" id="IPR041492">
    <property type="entry name" value="HAD_2"/>
</dbReference>
<organism evidence="1 2">
    <name type="scientific">Tritrichomonas musculus</name>
    <dbReference type="NCBI Taxonomy" id="1915356"/>
    <lineage>
        <taxon>Eukaryota</taxon>
        <taxon>Metamonada</taxon>
        <taxon>Parabasalia</taxon>
        <taxon>Tritrichomonadida</taxon>
        <taxon>Tritrichomonadidae</taxon>
        <taxon>Tritrichomonas</taxon>
    </lineage>
</organism>
<dbReference type="SUPFAM" id="SSF56784">
    <property type="entry name" value="HAD-like"/>
    <property type="match status" value="1"/>
</dbReference>
<protein>
    <submittedName>
        <fullName evidence="1">Pseudouridine-5'-phosphatase</fullName>
    </submittedName>
</protein>
<reference evidence="1 2" key="1">
    <citation type="submission" date="2024-04" db="EMBL/GenBank/DDBJ databases">
        <title>Tritrichomonas musculus Genome.</title>
        <authorList>
            <person name="Alves-Ferreira E."/>
            <person name="Grigg M."/>
            <person name="Lorenzi H."/>
            <person name="Galac M."/>
        </authorList>
    </citation>
    <scope>NUCLEOTIDE SEQUENCE [LARGE SCALE GENOMIC DNA]</scope>
    <source>
        <strain evidence="1 2">EAF2021</strain>
    </source>
</reference>
<keyword evidence="2" id="KW-1185">Reference proteome</keyword>
<gene>
    <name evidence="1" type="ORF">M9Y10_042951</name>
</gene>
<proteinExistence type="predicted"/>
<accession>A0ABR2JYC8</accession>
<dbReference type="PRINTS" id="PR00413">
    <property type="entry name" value="HADHALOGNASE"/>
</dbReference>
<evidence type="ECO:0000313" key="1">
    <source>
        <dbReference type="EMBL" id="KAK8883852.1"/>
    </source>
</evidence>
<dbReference type="InterPro" id="IPR036412">
    <property type="entry name" value="HAD-like_sf"/>
</dbReference>
<dbReference type="Proteomes" id="UP001470230">
    <property type="component" value="Unassembled WGS sequence"/>
</dbReference>
<dbReference type="Pfam" id="PF13419">
    <property type="entry name" value="HAD_2"/>
    <property type="match status" value="1"/>
</dbReference>
<dbReference type="PANTHER" id="PTHR18901">
    <property type="entry name" value="2-DEOXYGLUCOSE-6-PHOSPHATE PHOSPHATASE 2"/>
    <property type="match status" value="1"/>
</dbReference>
<dbReference type="InterPro" id="IPR023198">
    <property type="entry name" value="PGP-like_dom2"/>
</dbReference>
<sequence length="224" mass="25304">MTCWNHPIKAVIFDNDGTFLDTMNFYFEASNHTLGKKIPQDFFNSVNGMDDFTVSAKIVEKYKLDVSPHDFYMKRNEYVDKLLPNSKPFPGVVELIEKFKKKGYKVGLATSAEAEKTNLKFSKIPEVFNIFDAVTTKSDVTKAKPDPEIFFKCSEKLGNFDPSNILVFEDAANGIKAANAAGMASSFFANGDNDYQKIFDQNGGNPSYVFQSYENFDMSKFIWA</sequence>
<dbReference type="InterPro" id="IPR023214">
    <property type="entry name" value="HAD_sf"/>
</dbReference>
<evidence type="ECO:0000313" key="2">
    <source>
        <dbReference type="Proteomes" id="UP001470230"/>
    </source>
</evidence>